<gene>
    <name evidence="2" type="ORF">CR152_18580</name>
</gene>
<feature type="region of interest" description="Disordered" evidence="1">
    <location>
        <begin position="180"/>
        <end position="204"/>
    </location>
</feature>
<dbReference type="KEGG" id="mass:CR152_18580"/>
<accession>A0A2D2DMY1</accession>
<dbReference type="EMBL" id="CP024608">
    <property type="protein sequence ID" value="ATQ76311.1"/>
    <property type="molecule type" value="Genomic_DNA"/>
</dbReference>
<dbReference type="Gene3D" id="1.20.120.520">
    <property type="entry name" value="nmb1532 protein domain like"/>
    <property type="match status" value="1"/>
</dbReference>
<reference evidence="2" key="1">
    <citation type="submission" date="2017-10" db="EMBL/GenBank/DDBJ databases">
        <title>Massilia psychrophilum sp. nov., a novel purple-pigmented bacterium isolated from Tianshan glacier, Xinjiang Municipality, China.</title>
        <authorList>
            <person name="Wang H."/>
        </authorList>
    </citation>
    <scope>NUCLEOTIDE SEQUENCE [LARGE SCALE GENOMIC DNA]</scope>
    <source>
        <strain evidence="2">B2</strain>
    </source>
</reference>
<feature type="compositionally biased region" description="Basic and acidic residues" evidence="1">
    <location>
        <begin position="181"/>
        <end position="198"/>
    </location>
</feature>
<evidence type="ECO:0000256" key="1">
    <source>
        <dbReference type="SAM" id="MobiDB-lite"/>
    </source>
</evidence>
<dbReference type="RefSeq" id="WP_099876970.1">
    <property type="nucleotide sequence ID" value="NZ_CP024608.1"/>
</dbReference>
<dbReference type="OrthoDB" id="8779993at2"/>
<sequence length="204" mass="22589">MLTATYTLVALSVEQAKLRAQVQALQKLLHSTFAHQNALAAGQVGAACETVKRLYENCHWRKIDMFLVPAIRKASPAADRLLLDLEELGRAAADAVGVLVVRLGFQALDTYASVAQFCAALEAFCSATLKRLEREEHELFPVARAVISGEAWFSIANEMLAQDAYVQERKPSRQAIVLSRRGNDGEHERMDGGVERRFSPHFAH</sequence>
<evidence type="ECO:0000313" key="2">
    <source>
        <dbReference type="EMBL" id="ATQ76311.1"/>
    </source>
</evidence>
<keyword evidence="3" id="KW-1185">Reference proteome</keyword>
<evidence type="ECO:0000313" key="3">
    <source>
        <dbReference type="Proteomes" id="UP000229897"/>
    </source>
</evidence>
<name>A0A2D2DMY1_9BURK</name>
<evidence type="ECO:0008006" key="4">
    <source>
        <dbReference type="Google" id="ProtNLM"/>
    </source>
</evidence>
<dbReference type="AlphaFoldDB" id="A0A2D2DMY1"/>
<proteinExistence type="predicted"/>
<organism evidence="2 3">
    <name type="scientific">Massilia violaceinigra</name>
    <dbReference type="NCBI Taxonomy" id="2045208"/>
    <lineage>
        <taxon>Bacteria</taxon>
        <taxon>Pseudomonadati</taxon>
        <taxon>Pseudomonadota</taxon>
        <taxon>Betaproteobacteria</taxon>
        <taxon>Burkholderiales</taxon>
        <taxon>Oxalobacteraceae</taxon>
        <taxon>Telluria group</taxon>
        <taxon>Massilia</taxon>
    </lineage>
</organism>
<dbReference type="Proteomes" id="UP000229897">
    <property type="component" value="Chromosome"/>
</dbReference>
<protein>
    <recommendedName>
        <fullName evidence="4">Hemerythrin-like domain-containing protein</fullName>
    </recommendedName>
</protein>